<protein>
    <submittedName>
        <fullName evidence="2">Uncharacterized protein</fullName>
    </submittedName>
</protein>
<dbReference type="AlphaFoldDB" id="A0A0C2H905"/>
<reference evidence="2 3" key="1">
    <citation type="submission" date="2013-12" db="EMBL/GenBank/DDBJ databases">
        <title>Draft genome of the parsitic nematode Ancylostoma duodenale.</title>
        <authorList>
            <person name="Mitreva M."/>
        </authorList>
    </citation>
    <scope>NUCLEOTIDE SEQUENCE [LARGE SCALE GENOMIC DNA]</scope>
    <source>
        <strain evidence="2 3">Zhejiang</strain>
    </source>
</reference>
<proteinExistence type="predicted"/>
<evidence type="ECO:0000313" key="3">
    <source>
        <dbReference type="Proteomes" id="UP000054047"/>
    </source>
</evidence>
<dbReference type="EMBL" id="KN727301">
    <property type="protein sequence ID" value="KIH66021.1"/>
    <property type="molecule type" value="Genomic_DNA"/>
</dbReference>
<feature type="region of interest" description="Disordered" evidence="1">
    <location>
        <begin position="105"/>
        <end position="168"/>
    </location>
</feature>
<accession>A0A0C2H905</accession>
<name>A0A0C2H905_9BILA</name>
<evidence type="ECO:0000256" key="1">
    <source>
        <dbReference type="SAM" id="MobiDB-lite"/>
    </source>
</evidence>
<gene>
    <name evidence="2" type="ORF">ANCDUO_03657</name>
</gene>
<dbReference type="Proteomes" id="UP000054047">
    <property type="component" value="Unassembled WGS sequence"/>
</dbReference>
<feature type="compositionally biased region" description="Basic and acidic residues" evidence="1">
    <location>
        <begin position="109"/>
        <end position="168"/>
    </location>
</feature>
<organism evidence="2 3">
    <name type="scientific">Ancylostoma duodenale</name>
    <dbReference type="NCBI Taxonomy" id="51022"/>
    <lineage>
        <taxon>Eukaryota</taxon>
        <taxon>Metazoa</taxon>
        <taxon>Ecdysozoa</taxon>
        <taxon>Nematoda</taxon>
        <taxon>Chromadorea</taxon>
        <taxon>Rhabditida</taxon>
        <taxon>Rhabditina</taxon>
        <taxon>Rhabditomorpha</taxon>
        <taxon>Strongyloidea</taxon>
        <taxon>Ancylostomatidae</taxon>
        <taxon>Ancylostomatinae</taxon>
        <taxon>Ancylostoma</taxon>
    </lineage>
</organism>
<sequence length="219" mass="25129">MLFVSLEPAESIGRLRHARGTNERIAGARSVYPKIDGSQDKLRGRNELRLTFSSTATIKYVGRERNTGIATLDGPESNVPSVSMKLSTVQRNNHRMSSTAVFQTKRAVKREQDDEFESKRSRQWPERSRQATMGMDKHEMMKKGLMTERRVPRKRDDSNDEGNRRRRTSCECRCHNKRYIFSSSVHKISTWRNVQGHHFNPPVACGEINHLHLVPGGGR</sequence>
<evidence type="ECO:0000313" key="2">
    <source>
        <dbReference type="EMBL" id="KIH66021.1"/>
    </source>
</evidence>
<keyword evidence="3" id="KW-1185">Reference proteome</keyword>